<keyword evidence="4" id="KW-0676">Redox-active center</keyword>
<evidence type="ECO:0000256" key="1">
    <source>
        <dbReference type="ARBA" id="ARBA00004196"/>
    </source>
</evidence>
<keyword evidence="8" id="KW-1185">Reference proteome</keyword>
<dbReference type="Pfam" id="PF13905">
    <property type="entry name" value="Thioredoxin_8"/>
    <property type="match status" value="1"/>
</dbReference>
<dbReference type="SUPFAM" id="SSF52833">
    <property type="entry name" value="Thioredoxin-like"/>
    <property type="match status" value="1"/>
</dbReference>
<evidence type="ECO:0000256" key="5">
    <source>
        <dbReference type="SAM" id="SignalP"/>
    </source>
</evidence>
<proteinExistence type="predicted"/>
<keyword evidence="5" id="KW-0732">Signal</keyword>
<name>A0ABZ2Z277_9BACT</name>
<dbReference type="RefSeq" id="WP_341841104.1">
    <property type="nucleotide sequence ID" value="NZ_CP149792.1"/>
</dbReference>
<dbReference type="InterPro" id="IPR050553">
    <property type="entry name" value="Thioredoxin_ResA/DsbE_sf"/>
</dbReference>
<dbReference type="CDD" id="cd02966">
    <property type="entry name" value="TlpA_like_family"/>
    <property type="match status" value="1"/>
</dbReference>
<evidence type="ECO:0000259" key="6">
    <source>
        <dbReference type="PROSITE" id="PS51352"/>
    </source>
</evidence>
<organism evidence="7 8">
    <name type="scientific">Chitinophaga caseinilytica</name>
    <dbReference type="NCBI Taxonomy" id="2267521"/>
    <lineage>
        <taxon>Bacteria</taxon>
        <taxon>Pseudomonadati</taxon>
        <taxon>Bacteroidota</taxon>
        <taxon>Chitinophagia</taxon>
        <taxon>Chitinophagales</taxon>
        <taxon>Chitinophagaceae</taxon>
        <taxon>Chitinophaga</taxon>
    </lineage>
</organism>
<evidence type="ECO:0000256" key="4">
    <source>
        <dbReference type="ARBA" id="ARBA00023284"/>
    </source>
</evidence>
<evidence type="ECO:0000256" key="2">
    <source>
        <dbReference type="ARBA" id="ARBA00022748"/>
    </source>
</evidence>
<protein>
    <submittedName>
        <fullName evidence="7">TlpA disulfide reductase family protein</fullName>
    </submittedName>
</protein>
<dbReference type="PANTHER" id="PTHR42852">
    <property type="entry name" value="THIOL:DISULFIDE INTERCHANGE PROTEIN DSBE"/>
    <property type="match status" value="1"/>
</dbReference>
<dbReference type="PROSITE" id="PS51352">
    <property type="entry name" value="THIOREDOXIN_2"/>
    <property type="match status" value="1"/>
</dbReference>
<feature type="signal peptide" evidence="5">
    <location>
        <begin position="1"/>
        <end position="19"/>
    </location>
</feature>
<dbReference type="Gene3D" id="3.40.30.10">
    <property type="entry name" value="Glutaredoxin"/>
    <property type="match status" value="1"/>
</dbReference>
<evidence type="ECO:0000313" key="7">
    <source>
        <dbReference type="EMBL" id="WZN46381.1"/>
    </source>
</evidence>
<dbReference type="InterPro" id="IPR036249">
    <property type="entry name" value="Thioredoxin-like_sf"/>
</dbReference>
<dbReference type="PANTHER" id="PTHR42852:SF6">
    <property type="entry name" value="THIOL:DISULFIDE INTERCHANGE PROTEIN DSBE"/>
    <property type="match status" value="1"/>
</dbReference>
<keyword evidence="2" id="KW-0201">Cytochrome c-type biogenesis</keyword>
<keyword evidence="3" id="KW-1015">Disulfide bond</keyword>
<dbReference type="InterPro" id="IPR012336">
    <property type="entry name" value="Thioredoxin-like_fold"/>
</dbReference>
<comment type="subcellular location">
    <subcellularLocation>
        <location evidence="1">Cell envelope</location>
    </subcellularLocation>
</comment>
<accession>A0ABZ2Z277</accession>
<sequence length="512" mass="59313">MIRTLHLLLLVCLPLSLFSQQSDKSMKIQSRKEPPPFGPLRFREDSVTIIGEYKNFTSGQPFTVIYTNWITREQVTYSTPISASGKFRLTFPLPAESSILLDWGRAYLGTVGIPGETIYLFADAKSFSEKAPEDSAGIVARADKPAVRYEGQNARMHNEIHRYFQVSKLLRLPNYGDFDWGKQFKSMAEYADTMAGLYRVKMRYFEAYAQKHKLETRTRQFIEARIRYDIGSRLTQQYFMMPGKDKYKTDNSFFETIDTIASQRFGTGYLSDDYLVVIDNIRSHTESKAWALNLKADSLYEERYRHPIEKILTDAWKVSGKFSQGQVYSDSMLADVRRKVTDTFLLNRLYRQNDSLKALNANDALVAGTRFVTEFPDLKTAEEIFRHITEPYKGKVIYLDIWGTWCAPCRKMMGFMPDIKKKYEDKDVVFLYLANHSPEAAWKNAIRQYHITGTSVVHYRMPDMMQQAFERQYLSGGYPSYLLIDKTGKLVTKQAPWPWAPDALYEAIDKLL</sequence>
<evidence type="ECO:0000256" key="3">
    <source>
        <dbReference type="ARBA" id="ARBA00023157"/>
    </source>
</evidence>
<feature type="domain" description="Thioredoxin" evidence="6">
    <location>
        <begin position="350"/>
        <end position="512"/>
    </location>
</feature>
<reference evidence="7 8" key="1">
    <citation type="submission" date="2024-03" db="EMBL/GenBank/DDBJ databases">
        <title>Chitinophaga caseinilytica sp. nov., a casein hydrolysing bacterium isolated from forest soil.</title>
        <authorList>
            <person name="Lee D.S."/>
            <person name="Han D.M."/>
            <person name="Baek J.H."/>
            <person name="Choi D.G."/>
            <person name="Jeon J.H."/>
            <person name="Jeon C.O."/>
        </authorList>
    </citation>
    <scope>NUCLEOTIDE SEQUENCE [LARGE SCALE GENOMIC DNA]</scope>
    <source>
        <strain evidence="7 8">KACC 19118</strain>
    </source>
</reference>
<gene>
    <name evidence="7" type="ORF">WJU22_26180</name>
</gene>
<evidence type="ECO:0000313" key="8">
    <source>
        <dbReference type="Proteomes" id="UP001449657"/>
    </source>
</evidence>
<feature type="chain" id="PRO_5046096133" evidence="5">
    <location>
        <begin position="20"/>
        <end position="512"/>
    </location>
</feature>
<dbReference type="EMBL" id="CP150096">
    <property type="protein sequence ID" value="WZN46381.1"/>
    <property type="molecule type" value="Genomic_DNA"/>
</dbReference>
<dbReference type="InterPro" id="IPR013766">
    <property type="entry name" value="Thioredoxin_domain"/>
</dbReference>
<dbReference type="Proteomes" id="UP001449657">
    <property type="component" value="Chromosome"/>
</dbReference>